<dbReference type="Pfam" id="PF18898">
    <property type="entry name" value="DUF5654"/>
    <property type="match status" value="1"/>
</dbReference>
<protein>
    <submittedName>
        <fullName evidence="2">Uncharacterized protein</fullName>
    </submittedName>
</protein>
<reference evidence="2 3" key="1">
    <citation type="journal article" date="2016" name="Nat. Commun.">
        <title>Thousands of microbial genomes shed light on interconnected biogeochemical processes in an aquifer system.</title>
        <authorList>
            <person name="Anantharaman K."/>
            <person name="Brown C.T."/>
            <person name="Hug L.A."/>
            <person name="Sharon I."/>
            <person name="Castelle C.J."/>
            <person name="Probst A.J."/>
            <person name="Thomas B.C."/>
            <person name="Singh A."/>
            <person name="Wilkins M.J."/>
            <person name="Karaoz U."/>
            <person name="Brodie E.L."/>
            <person name="Williams K.H."/>
            <person name="Hubbard S.S."/>
            <person name="Banfield J.F."/>
        </authorList>
    </citation>
    <scope>NUCLEOTIDE SEQUENCE [LARGE SCALE GENOMIC DNA]</scope>
</reference>
<feature type="transmembrane region" description="Helical" evidence="1">
    <location>
        <begin position="21"/>
        <end position="38"/>
    </location>
</feature>
<dbReference type="Proteomes" id="UP000178122">
    <property type="component" value="Unassembled WGS sequence"/>
</dbReference>
<evidence type="ECO:0000313" key="2">
    <source>
        <dbReference type="EMBL" id="OGY53685.1"/>
    </source>
</evidence>
<sequence>MPEQKPTQQEKHNLKIEILEQVAALATSGFGLVAALAWNEAIKAFFTTFFPQPGGNLLVLFSYALFITTLVVIITVQLGRAVNLAKKQLSQDKK</sequence>
<accession>A0A1G1YMV6</accession>
<keyword evidence="1" id="KW-0812">Transmembrane</keyword>
<feature type="transmembrane region" description="Helical" evidence="1">
    <location>
        <begin position="58"/>
        <end position="79"/>
    </location>
</feature>
<evidence type="ECO:0000256" key="1">
    <source>
        <dbReference type="SAM" id="Phobius"/>
    </source>
</evidence>
<keyword evidence="1" id="KW-0472">Membrane</keyword>
<gene>
    <name evidence="2" type="ORF">A2912_05060</name>
</gene>
<dbReference type="AlphaFoldDB" id="A0A1G1YMV6"/>
<keyword evidence="1" id="KW-1133">Transmembrane helix</keyword>
<name>A0A1G1YMV6_9BACT</name>
<proteinExistence type="predicted"/>
<evidence type="ECO:0000313" key="3">
    <source>
        <dbReference type="Proteomes" id="UP000178122"/>
    </source>
</evidence>
<comment type="caution">
    <text evidence="2">The sequence shown here is derived from an EMBL/GenBank/DDBJ whole genome shotgun (WGS) entry which is preliminary data.</text>
</comment>
<organism evidence="2 3">
    <name type="scientific">Candidatus Buchananbacteria bacterium RIFCSPLOWO2_01_FULL_40_23b</name>
    <dbReference type="NCBI Taxonomy" id="1797544"/>
    <lineage>
        <taxon>Bacteria</taxon>
        <taxon>Candidatus Buchananiibacteriota</taxon>
    </lineage>
</organism>
<dbReference type="EMBL" id="MHIN01000042">
    <property type="protein sequence ID" value="OGY53685.1"/>
    <property type="molecule type" value="Genomic_DNA"/>
</dbReference>
<dbReference type="InterPro" id="IPR043713">
    <property type="entry name" value="DUF5654"/>
</dbReference>